<dbReference type="AlphaFoldDB" id="A0A4C1SU22"/>
<dbReference type="Proteomes" id="UP000299102">
    <property type="component" value="Unassembled WGS sequence"/>
</dbReference>
<dbReference type="EMBL" id="BGZK01003902">
    <property type="protein sequence ID" value="GBP05436.1"/>
    <property type="molecule type" value="Genomic_DNA"/>
</dbReference>
<feature type="non-terminal residue" evidence="1">
    <location>
        <position position="43"/>
    </location>
</feature>
<accession>A0A4C1SU22</accession>
<comment type="caution">
    <text evidence="1">The sequence shown here is derived from an EMBL/GenBank/DDBJ whole genome shotgun (WGS) entry which is preliminary data.</text>
</comment>
<keyword evidence="2" id="KW-1185">Reference proteome</keyword>
<reference evidence="1 2" key="1">
    <citation type="journal article" date="2019" name="Commun. Biol.">
        <title>The bagworm genome reveals a unique fibroin gene that provides high tensile strength.</title>
        <authorList>
            <person name="Kono N."/>
            <person name="Nakamura H."/>
            <person name="Ohtoshi R."/>
            <person name="Tomita M."/>
            <person name="Numata K."/>
            <person name="Arakawa K."/>
        </authorList>
    </citation>
    <scope>NUCLEOTIDE SEQUENCE [LARGE SCALE GENOMIC DNA]</scope>
</reference>
<proteinExistence type="predicted"/>
<gene>
    <name evidence="1" type="ORF">EVAR_99137_1</name>
</gene>
<evidence type="ECO:0000313" key="1">
    <source>
        <dbReference type="EMBL" id="GBP05436.1"/>
    </source>
</evidence>
<protein>
    <submittedName>
        <fullName evidence="1">Uncharacterized protein</fullName>
    </submittedName>
</protein>
<sequence>METSPRGALSSRAVDRVGIPVTPVARERYGSMTFAGRINFEEG</sequence>
<name>A0A4C1SU22_EUMVA</name>
<evidence type="ECO:0000313" key="2">
    <source>
        <dbReference type="Proteomes" id="UP000299102"/>
    </source>
</evidence>
<organism evidence="1 2">
    <name type="scientific">Eumeta variegata</name>
    <name type="common">Bagworm moth</name>
    <name type="synonym">Eumeta japonica</name>
    <dbReference type="NCBI Taxonomy" id="151549"/>
    <lineage>
        <taxon>Eukaryota</taxon>
        <taxon>Metazoa</taxon>
        <taxon>Ecdysozoa</taxon>
        <taxon>Arthropoda</taxon>
        <taxon>Hexapoda</taxon>
        <taxon>Insecta</taxon>
        <taxon>Pterygota</taxon>
        <taxon>Neoptera</taxon>
        <taxon>Endopterygota</taxon>
        <taxon>Lepidoptera</taxon>
        <taxon>Glossata</taxon>
        <taxon>Ditrysia</taxon>
        <taxon>Tineoidea</taxon>
        <taxon>Psychidae</taxon>
        <taxon>Oiketicinae</taxon>
        <taxon>Eumeta</taxon>
    </lineage>
</organism>